<dbReference type="GeneID" id="87809810"/>
<evidence type="ECO:0000313" key="3">
    <source>
        <dbReference type="Proteomes" id="UP000827549"/>
    </source>
</evidence>
<evidence type="ECO:0000313" key="2">
    <source>
        <dbReference type="EMBL" id="WOO83107.1"/>
    </source>
</evidence>
<dbReference type="EMBL" id="CP086717">
    <property type="protein sequence ID" value="WOO83107.1"/>
    <property type="molecule type" value="Genomic_DNA"/>
</dbReference>
<dbReference type="RefSeq" id="XP_062629139.1">
    <property type="nucleotide sequence ID" value="XM_062773155.1"/>
</dbReference>
<evidence type="ECO:0000256" key="1">
    <source>
        <dbReference type="SAM" id="MobiDB-lite"/>
    </source>
</evidence>
<dbReference type="AlphaFoldDB" id="A0AAF0YAX0"/>
<organism evidence="2 3">
    <name type="scientific">Vanrija pseudolonga</name>
    <dbReference type="NCBI Taxonomy" id="143232"/>
    <lineage>
        <taxon>Eukaryota</taxon>
        <taxon>Fungi</taxon>
        <taxon>Dikarya</taxon>
        <taxon>Basidiomycota</taxon>
        <taxon>Agaricomycotina</taxon>
        <taxon>Tremellomycetes</taxon>
        <taxon>Trichosporonales</taxon>
        <taxon>Trichosporonaceae</taxon>
        <taxon>Vanrija</taxon>
    </lineage>
</organism>
<sequence>MPDAYHPDFPASAANGLFHTQEGVHFSFDADLLGHFSPSIADLVIRFGPQTKFGREGSAIGISVNPEAFALSLTVIRHAVNHRLGSPKPKWPSTEILSDIIGFVDGDSHDNLVIGADPVAAFDRYAFACAIKSPCIKMELAATLPFHHSQMSKWAKTTLARTDPLGLANLYEAHLDKRDPPTHDDGRSSSKRKKVSETRESVIAAVLERR</sequence>
<gene>
    <name evidence="2" type="ORF">LOC62_04G006588</name>
</gene>
<feature type="region of interest" description="Disordered" evidence="1">
    <location>
        <begin position="174"/>
        <end position="200"/>
    </location>
</feature>
<feature type="compositionally biased region" description="Basic and acidic residues" evidence="1">
    <location>
        <begin position="174"/>
        <end position="188"/>
    </location>
</feature>
<reference evidence="2" key="1">
    <citation type="submission" date="2023-10" db="EMBL/GenBank/DDBJ databases">
        <authorList>
            <person name="Noh H."/>
        </authorList>
    </citation>
    <scope>NUCLEOTIDE SEQUENCE</scope>
    <source>
        <strain evidence="2">DUCC4014</strain>
    </source>
</reference>
<name>A0AAF0YAX0_9TREE</name>
<keyword evidence="3" id="KW-1185">Reference proteome</keyword>
<accession>A0AAF0YAX0</accession>
<dbReference type="Proteomes" id="UP000827549">
    <property type="component" value="Chromosome 4"/>
</dbReference>
<protein>
    <submittedName>
        <fullName evidence="2">Uncharacterized protein</fullName>
    </submittedName>
</protein>
<proteinExistence type="predicted"/>